<dbReference type="EMBL" id="CAJNOR010003523">
    <property type="protein sequence ID" value="CAF1422215.1"/>
    <property type="molecule type" value="Genomic_DNA"/>
</dbReference>
<protein>
    <submittedName>
        <fullName evidence="1">Uncharacterized protein</fullName>
    </submittedName>
</protein>
<dbReference type="Proteomes" id="UP000663828">
    <property type="component" value="Unassembled WGS sequence"/>
</dbReference>
<gene>
    <name evidence="1" type="ORF">XAT740_LOCUS35288</name>
</gene>
<evidence type="ECO:0000313" key="1">
    <source>
        <dbReference type="EMBL" id="CAF1422215.1"/>
    </source>
</evidence>
<organism evidence="1 2">
    <name type="scientific">Adineta ricciae</name>
    <name type="common">Rotifer</name>
    <dbReference type="NCBI Taxonomy" id="249248"/>
    <lineage>
        <taxon>Eukaryota</taxon>
        <taxon>Metazoa</taxon>
        <taxon>Spiralia</taxon>
        <taxon>Gnathifera</taxon>
        <taxon>Rotifera</taxon>
        <taxon>Eurotatoria</taxon>
        <taxon>Bdelloidea</taxon>
        <taxon>Adinetida</taxon>
        <taxon>Adinetidae</taxon>
        <taxon>Adineta</taxon>
    </lineage>
</organism>
<accession>A0A815MGD4</accession>
<comment type="caution">
    <text evidence="1">The sequence shown here is derived from an EMBL/GenBank/DDBJ whole genome shotgun (WGS) entry which is preliminary data.</text>
</comment>
<keyword evidence="2" id="KW-1185">Reference proteome</keyword>
<name>A0A815MGD4_ADIRI</name>
<dbReference type="AlphaFoldDB" id="A0A815MGD4"/>
<evidence type="ECO:0000313" key="2">
    <source>
        <dbReference type="Proteomes" id="UP000663828"/>
    </source>
</evidence>
<reference evidence="1" key="1">
    <citation type="submission" date="2021-02" db="EMBL/GenBank/DDBJ databases">
        <authorList>
            <person name="Nowell W R."/>
        </authorList>
    </citation>
    <scope>NUCLEOTIDE SEQUENCE</scope>
</reference>
<proteinExistence type="predicted"/>
<sequence>MTVTRLEDLPNELWLELSVYFTRSELNSTWFQWKLNRRIHSLVQIAQNRVALSLSSLSFITYGEWLYYLEHEHPLIACRITSLLLNESVVSNEILSQWHENEKSFLPRLRKCTVYMNLLSRPDRGNIIRLIGRHALILRHIIFYFTKIDRYYWIMKMFTEERISLHTMQFIMIEDHRYFKWTSSLAACAIDCNEIFTFPKTVRLRISIQHTSDLALLLQCNTLPHIEDLHLTMETGIYNSYQLDSRYENAYCPILCPDVLNTTEANLPHLRTLQLRQIAMNNVIVLIQHVKSMCQLKSLILINCNVKDKNELVAFKSCFTNFMIRLHCLRFVLYLPGETKLENPDLYWFNLSHQTVEYVIDRMMILYTVPYPLNSQRQVYNHTFGRQATINKSIDHIEWIVDRDPLSIDTTLTHFQHVNSLVFSVDIQEMNININSWRLCLPFLHSLKLNFDSNPIKSGLSFYRSTTSNYYRCFILEQFRKCASALECLSLYISNIELLLKHSSSPWPFVRQLNIYIESYRDFPSACFIKQLPTHKAFPQLQYLSFNGRGYSLNRPKSLAVQILSCFDALMFSSSKFITLHVNRFCAYHRSRSYTTREVLLTLLTEHIRSKGNHYSSSKIVIDEDEDIIIWR</sequence>